<keyword evidence="4" id="KW-1185">Reference proteome</keyword>
<name>A0AAP0BGQ6_9ASPA</name>
<dbReference type="AlphaFoldDB" id="A0AAP0BGQ6"/>
<dbReference type="Proteomes" id="UP001418222">
    <property type="component" value="Unassembled WGS sequence"/>
</dbReference>
<feature type="compositionally biased region" description="Basic and acidic residues" evidence="1">
    <location>
        <begin position="77"/>
        <end position="93"/>
    </location>
</feature>
<evidence type="ECO:0000313" key="4">
    <source>
        <dbReference type="Proteomes" id="UP001418222"/>
    </source>
</evidence>
<dbReference type="Pfam" id="PF23189">
    <property type="entry name" value="UPF0261_C"/>
    <property type="match status" value="1"/>
</dbReference>
<dbReference type="Gene3D" id="3.40.50.12030">
    <property type="entry name" value="Uncharacterised protein family UPF0261, NC domain"/>
    <property type="match status" value="1"/>
</dbReference>
<comment type="caution">
    <text evidence="3">The sequence shown here is derived from an EMBL/GenBank/DDBJ whole genome shotgun (WGS) entry which is preliminary data.</text>
</comment>
<protein>
    <recommendedName>
        <fullName evidence="2">UPF0261 domain-containing protein</fullName>
    </recommendedName>
</protein>
<dbReference type="InterPro" id="IPR051353">
    <property type="entry name" value="Tobamovirus_resist_UPF0261"/>
</dbReference>
<feature type="domain" description="UPF0261" evidence="2">
    <location>
        <begin position="139"/>
        <end position="236"/>
    </location>
</feature>
<dbReference type="PANTHER" id="PTHR31862:SF1">
    <property type="entry name" value="UPF0261 DOMAIN PROTEIN (AFU_ORTHOLOGUE AFUA_1G10120)"/>
    <property type="match status" value="1"/>
</dbReference>
<evidence type="ECO:0000313" key="3">
    <source>
        <dbReference type="EMBL" id="KAK8938895.1"/>
    </source>
</evidence>
<sequence>MAVGVVNRKRWPRAHRTVWQQAEGWMGPRENTIDGDEERQSFVCGLGEEIEGARPAAVTQTDASGRGKEYARDLLLSRRPTLDEREEDERKNDGNACGNETSATSICLNEAREHEYGQISLFPEDLCKPFRPLRTVVGPYVSLVRTTIDENRKFAKFIADKLNQCPSKVCVCLPEKGVSALDAPGEPFYGPEERYALFEELSRLIDQNNCRQVKKFPYHINDPQFADALVDSFLEMDVKFSHATVVPQQPEVLKLKHGIANKDASSQVEVVPDSMAVLRSPVEFPDAKPGVHLPATLESHQGAHLESAQGGFIRPAGRTPQPIPDSTTGPIGCRGRARSPDLLDKELSDELSSPRGSVGDESSPESSLSRRSGDRAPASTTYRPCGGAGNGLGCTARGPDKAAWY</sequence>
<accession>A0AAP0BGQ6</accession>
<dbReference type="PANTHER" id="PTHR31862">
    <property type="entry name" value="UPF0261 DOMAIN PROTEIN (AFU_ORTHOLOGUE AFUA_1G10120)"/>
    <property type="match status" value="1"/>
</dbReference>
<feature type="region of interest" description="Disordered" evidence="1">
    <location>
        <begin position="311"/>
        <end position="405"/>
    </location>
</feature>
<dbReference type="EMBL" id="JBBWWQ010000009">
    <property type="protein sequence ID" value="KAK8938895.1"/>
    <property type="molecule type" value="Genomic_DNA"/>
</dbReference>
<proteinExistence type="predicted"/>
<organism evidence="3 4">
    <name type="scientific">Platanthera zijinensis</name>
    <dbReference type="NCBI Taxonomy" id="2320716"/>
    <lineage>
        <taxon>Eukaryota</taxon>
        <taxon>Viridiplantae</taxon>
        <taxon>Streptophyta</taxon>
        <taxon>Embryophyta</taxon>
        <taxon>Tracheophyta</taxon>
        <taxon>Spermatophyta</taxon>
        <taxon>Magnoliopsida</taxon>
        <taxon>Liliopsida</taxon>
        <taxon>Asparagales</taxon>
        <taxon>Orchidaceae</taxon>
        <taxon>Orchidoideae</taxon>
        <taxon>Orchideae</taxon>
        <taxon>Orchidinae</taxon>
        <taxon>Platanthera</taxon>
    </lineage>
</organism>
<evidence type="ECO:0000259" key="2">
    <source>
        <dbReference type="Pfam" id="PF23189"/>
    </source>
</evidence>
<reference evidence="3 4" key="1">
    <citation type="journal article" date="2022" name="Nat. Plants">
        <title>Genomes of leafy and leafless Platanthera orchids illuminate the evolution of mycoheterotrophy.</title>
        <authorList>
            <person name="Li M.H."/>
            <person name="Liu K.W."/>
            <person name="Li Z."/>
            <person name="Lu H.C."/>
            <person name="Ye Q.L."/>
            <person name="Zhang D."/>
            <person name="Wang J.Y."/>
            <person name="Li Y.F."/>
            <person name="Zhong Z.M."/>
            <person name="Liu X."/>
            <person name="Yu X."/>
            <person name="Liu D.K."/>
            <person name="Tu X.D."/>
            <person name="Liu B."/>
            <person name="Hao Y."/>
            <person name="Liao X.Y."/>
            <person name="Jiang Y.T."/>
            <person name="Sun W.H."/>
            <person name="Chen J."/>
            <person name="Chen Y.Q."/>
            <person name="Ai Y."/>
            <person name="Zhai J.W."/>
            <person name="Wu S.S."/>
            <person name="Zhou Z."/>
            <person name="Hsiao Y.Y."/>
            <person name="Wu W.L."/>
            <person name="Chen Y.Y."/>
            <person name="Lin Y.F."/>
            <person name="Hsu J.L."/>
            <person name="Li C.Y."/>
            <person name="Wang Z.W."/>
            <person name="Zhao X."/>
            <person name="Zhong W.Y."/>
            <person name="Ma X.K."/>
            <person name="Ma L."/>
            <person name="Huang J."/>
            <person name="Chen G.Z."/>
            <person name="Huang M.Z."/>
            <person name="Huang L."/>
            <person name="Peng D.H."/>
            <person name="Luo Y.B."/>
            <person name="Zou S.Q."/>
            <person name="Chen S.P."/>
            <person name="Lan S."/>
            <person name="Tsai W.C."/>
            <person name="Van de Peer Y."/>
            <person name="Liu Z.J."/>
        </authorList>
    </citation>
    <scope>NUCLEOTIDE SEQUENCE [LARGE SCALE GENOMIC DNA]</scope>
    <source>
        <strain evidence="3">Lor287</strain>
    </source>
</reference>
<gene>
    <name evidence="3" type="ORF">KSP39_PZI010822</name>
</gene>
<dbReference type="InterPro" id="IPR056778">
    <property type="entry name" value="UPF0261_C"/>
</dbReference>
<feature type="compositionally biased region" description="Basic and acidic residues" evidence="1">
    <location>
        <begin position="338"/>
        <end position="348"/>
    </location>
</feature>
<feature type="region of interest" description="Disordered" evidence="1">
    <location>
        <begin position="77"/>
        <end position="97"/>
    </location>
</feature>
<feature type="compositionally biased region" description="Low complexity" evidence="1">
    <location>
        <begin position="350"/>
        <end position="370"/>
    </location>
</feature>
<evidence type="ECO:0000256" key="1">
    <source>
        <dbReference type="SAM" id="MobiDB-lite"/>
    </source>
</evidence>